<keyword evidence="2 6" id="KW-0436">Ligase</keyword>
<dbReference type="InterPro" id="IPR011257">
    <property type="entry name" value="DNA_glycosylase"/>
</dbReference>
<dbReference type="InterPro" id="IPR003265">
    <property type="entry name" value="HhH-GPD_domain"/>
</dbReference>
<accession>A0AAE0T6H7</accession>
<dbReference type="SUPFAM" id="SSF48150">
    <property type="entry name" value="DNA-glycosylase"/>
    <property type="match status" value="1"/>
</dbReference>
<evidence type="ECO:0000256" key="2">
    <source>
        <dbReference type="ARBA" id="ARBA00022598"/>
    </source>
</evidence>
<dbReference type="NCBIfam" id="NF004230">
    <property type="entry name" value="PRK05678.1"/>
    <property type="match status" value="1"/>
</dbReference>
<comment type="catalytic activity">
    <reaction evidence="6">
        <text>GTP + succinate + CoA = succinyl-CoA + GDP + phosphate</text>
        <dbReference type="Rhea" id="RHEA:22120"/>
        <dbReference type="ChEBI" id="CHEBI:30031"/>
        <dbReference type="ChEBI" id="CHEBI:37565"/>
        <dbReference type="ChEBI" id="CHEBI:43474"/>
        <dbReference type="ChEBI" id="CHEBI:57287"/>
        <dbReference type="ChEBI" id="CHEBI:57292"/>
        <dbReference type="ChEBI" id="CHEBI:58189"/>
        <dbReference type="EC" id="6.2.1.4"/>
    </reaction>
</comment>
<name>A0AAE0T6H7_9BIVA</name>
<gene>
    <name evidence="10" type="ORF">CHS0354_002042</name>
</gene>
<dbReference type="PROSITE" id="PS00399">
    <property type="entry name" value="SUCCINYL_COA_LIG_2"/>
    <property type="match status" value="1"/>
</dbReference>
<dbReference type="GO" id="GO:0000166">
    <property type="term" value="F:nucleotide binding"/>
    <property type="evidence" value="ECO:0007669"/>
    <property type="project" value="UniProtKB-KW"/>
</dbReference>
<keyword evidence="1 6" id="KW-0816">Tricarboxylic acid cycle</keyword>
<dbReference type="GO" id="GO:0006284">
    <property type="term" value="P:base-excision repair"/>
    <property type="evidence" value="ECO:0007669"/>
    <property type="project" value="InterPro"/>
</dbReference>
<dbReference type="GO" id="GO:0016787">
    <property type="term" value="F:hydrolase activity"/>
    <property type="evidence" value="ECO:0007669"/>
    <property type="project" value="UniProtKB-ARBA"/>
</dbReference>
<dbReference type="AlphaFoldDB" id="A0AAE0T6H7"/>
<feature type="active site" description="Tele-phosphohistidine intermediate" evidence="6">
    <location>
        <position position="248"/>
    </location>
</feature>
<dbReference type="Pfam" id="PF00730">
    <property type="entry name" value="HhH-GPD"/>
    <property type="match status" value="1"/>
</dbReference>
<reference evidence="10" key="1">
    <citation type="journal article" date="2021" name="Genome Biol. Evol.">
        <title>A High-Quality Reference Genome for a Parasitic Bivalve with Doubly Uniparental Inheritance (Bivalvia: Unionida).</title>
        <authorList>
            <person name="Smith C.H."/>
        </authorList>
    </citation>
    <scope>NUCLEOTIDE SEQUENCE</scope>
    <source>
        <strain evidence="10">CHS0354</strain>
    </source>
</reference>
<evidence type="ECO:0000256" key="6">
    <source>
        <dbReference type="HAMAP-Rule" id="MF_03222"/>
    </source>
</evidence>
<dbReference type="SUPFAM" id="SSF52210">
    <property type="entry name" value="Succinyl-CoA synthetase domains"/>
    <property type="match status" value="1"/>
</dbReference>
<dbReference type="GO" id="GO:0034492">
    <property type="term" value="C:hydrogenosome lumen"/>
    <property type="evidence" value="ECO:0007669"/>
    <property type="project" value="UniProtKB-SubCell"/>
</dbReference>
<dbReference type="InterPro" id="IPR036291">
    <property type="entry name" value="NAD(P)-bd_dom_sf"/>
</dbReference>
<comment type="subunit">
    <text evidence="6">Heterodimer of an alpha and a beta subunit. Different beta subunits determine nucleotide specificity. Together with an ATP-specific beta subunit, forms an ADP-forming succinyl-CoA synthetase (A-SCS). Together with a GTP-specific beta subunit forms a GDP-forming succinyl-CoA synthetase (G-SCS).</text>
</comment>
<keyword evidence="3 6" id="KW-0547">Nucleotide-binding</keyword>
<dbReference type="SMART" id="SM00478">
    <property type="entry name" value="ENDO3c"/>
    <property type="match status" value="1"/>
</dbReference>
<comment type="catalytic activity">
    <reaction evidence="6">
        <text>succinate + ATP + CoA = succinyl-CoA + ADP + phosphate</text>
        <dbReference type="Rhea" id="RHEA:17661"/>
        <dbReference type="ChEBI" id="CHEBI:30031"/>
        <dbReference type="ChEBI" id="CHEBI:30616"/>
        <dbReference type="ChEBI" id="CHEBI:43474"/>
        <dbReference type="ChEBI" id="CHEBI:57287"/>
        <dbReference type="ChEBI" id="CHEBI:57292"/>
        <dbReference type="ChEBI" id="CHEBI:456216"/>
        <dbReference type="EC" id="6.2.1.5"/>
    </reaction>
</comment>
<dbReference type="Gene3D" id="1.10.1670.10">
    <property type="entry name" value="Helix-hairpin-Helix base-excision DNA repair enzymes (C-terminal)"/>
    <property type="match status" value="1"/>
</dbReference>
<dbReference type="SUPFAM" id="SSF51735">
    <property type="entry name" value="NAD(P)-binding Rossmann-fold domains"/>
    <property type="match status" value="1"/>
</dbReference>
<dbReference type="EMBL" id="JAEAOA010000186">
    <property type="protein sequence ID" value="KAK3604234.1"/>
    <property type="molecule type" value="Genomic_DNA"/>
</dbReference>
<evidence type="ECO:0000259" key="9">
    <source>
        <dbReference type="SMART" id="SM00881"/>
    </source>
</evidence>
<dbReference type="InterPro" id="IPR016102">
    <property type="entry name" value="Succinyl-CoA_synth-like"/>
</dbReference>
<feature type="domain" description="HhH-GPD" evidence="8">
    <location>
        <begin position="297"/>
        <end position="448"/>
    </location>
</feature>
<dbReference type="GO" id="GO:0009361">
    <property type="term" value="C:succinate-CoA ligase complex (ADP-forming)"/>
    <property type="evidence" value="ECO:0007669"/>
    <property type="project" value="TreeGrafter"/>
</dbReference>
<dbReference type="PANTHER" id="PTHR11117:SF2">
    <property type="entry name" value="SUCCINATE--COA LIGASE [ADP_GDP-FORMING] SUBUNIT ALPHA, MITOCHONDRIAL"/>
    <property type="match status" value="1"/>
</dbReference>
<evidence type="ECO:0000313" key="11">
    <source>
        <dbReference type="Proteomes" id="UP001195483"/>
    </source>
</evidence>
<dbReference type="InterPro" id="IPR003781">
    <property type="entry name" value="CoA-bd"/>
</dbReference>
<dbReference type="PRINTS" id="PR01798">
    <property type="entry name" value="SCOASYNTHASE"/>
</dbReference>
<dbReference type="CDD" id="cd00056">
    <property type="entry name" value="ENDO3c"/>
    <property type="match status" value="1"/>
</dbReference>
<sequence length="461" mass="50747">MSVLVNKNTKIIVQGITGSQGTLHARLCKEYYGTKVVGGVTPGKGGMLHEGTPVYNYVSEAKKATGADCSLIFVPPAFCADAVIEAVEAEIPLIVVITEGIPIMDMAKVYAVLKQSKSRMIGPNCPGIITPEECKIGIMPGAIHKKGKIGVVSRSGTLTYEAVNQLTLNNLGQSTCIGIGGDPINGTSFIDALELFRNDPETEGIVMIGEIGGNAEEDAADYIKAHIKKPVVSFISGQTAPPGRRMGHAGAIIAKGKAKQYLTQKDAILGEVIRMYPDPEKLRRQDDPFISLIRAIIGQQLSVKAADTIWTRFHGLFETLTPEAVLNQSDETIRAAGLSAQKTAYVKNIAQFFTDNRIGKSYWEQPYSQIERGLQSIKGVGKWTTDMFGIFFLNTPDIFPEGDLAILRAIYKLYYDTQKQDIKTILKLSEQWKPYRTVAAWYLWRTYYPQERTDRLDADKN</sequence>
<comment type="pathway">
    <text evidence="6">Carbohydrate metabolism; tricarboxylic acid cycle; succinate from succinyl-CoA (ligase route): step 1/1.</text>
</comment>
<evidence type="ECO:0000256" key="5">
    <source>
        <dbReference type="ARBA" id="ARBA00084108"/>
    </source>
</evidence>
<dbReference type="PANTHER" id="PTHR11117">
    <property type="entry name" value="SUCCINYL-COA LIGASE SUBUNIT ALPHA"/>
    <property type="match status" value="1"/>
</dbReference>
<evidence type="ECO:0000313" key="10">
    <source>
        <dbReference type="EMBL" id="KAK3604234.1"/>
    </source>
</evidence>
<dbReference type="PROSITE" id="PS01216">
    <property type="entry name" value="SUCCINYL_COA_LIG_1"/>
    <property type="match status" value="1"/>
</dbReference>
<dbReference type="GO" id="GO:0005739">
    <property type="term" value="C:mitochondrion"/>
    <property type="evidence" value="ECO:0007669"/>
    <property type="project" value="UniProtKB-SubCell"/>
</dbReference>
<dbReference type="Gene3D" id="3.40.50.261">
    <property type="entry name" value="Succinyl-CoA synthetase domains"/>
    <property type="match status" value="1"/>
</dbReference>
<reference evidence="10" key="3">
    <citation type="submission" date="2023-05" db="EMBL/GenBank/DDBJ databases">
        <authorList>
            <person name="Smith C.H."/>
        </authorList>
    </citation>
    <scope>NUCLEOTIDE SEQUENCE</scope>
    <source>
        <strain evidence="10">CHS0354</strain>
        <tissue evidence="10">Mantle</tissue>
    </source>
</reference>
<feature type="binding site" evidence="6">
    <location>
        <position position="160"/>
    </location>
    <ligand>
        <name>substrate</name>
        <note>ligand shared with subunit beta</note>
    </ligand>
</feature>
<evidence type="ECO:0000256" key="3">
    <source>
        <dbReference type="ARBA" id="ARBA00022741"/>
    </source>
</evidence>
<comment type="subcellular location">
    <subcellularLocation>
        <location evidence="4">Hydrogenosome lumen</location>
    </subcellularLocation>
    <subcellularLocation>
        <location evidence="6">Mitochondrion</location>
    </subcellularLocation>
</comment>
<keyword evidence="5" id="KW-0377">Hydrogenosome</keyword>
<dbReference type="InterPro" id="IPR005811">
    <property type="entry name" value="SUCC_ACL_C"/>
</dbReference>
<dbReference type="FunFam" id="3.40.50.720:FF:000277">
    <property type="entry name" value="Succinate--CoA ligase [ADP-forming] subunit alpha"/>
    <property type="match status" value="1"/>
</dbReference>
<feature type="binding site" evidence="6">
    <location>
        <begin position="17"/>
        <end position="20"/>
    </location>
    <ligand>
        <name>CoA</name>
        <dbReference type="ChEBI" id="CHEBI:57287"/>
    </ligand>
</feature>
<dbReference type="NCBIfam" id="TIGR01019">
    <property type="entry name" value="sucCoAalpha"/>
    <property type="match status" value="1"/>
</dbReference>
<protein>
    <recommendedName>
        <fullName evidence="6">Succinate--CoA ligase [ADP/GDP-forming] subunit alpha, mitochondrial</fullName>
        <ecNumber evidence="6">6.2.1.4</ecNumber>
        <ecNumber evidence="6">6.2.1.5</ecNumber>
    </recommendedName>
    <alternativeName>
        <fullName evidence="6">Succinyl-CoA synthetase subunit alpha</fullName>
        <shortName evidence="6">SCS-alpha</shortName>
    </alternativeName>
</protein>
<reference evidence="10" key="2">
    <citation type="journal article" date="2021" name="Genome Biol. Evol.">
        <title>Developing a high-quality reference genome for a parasitic bivalve with doubly uniparental inheritance (Bivalvia: Unionida).</title>
        <authorList>
            <person name="Smith C.H."/>
        </authorList>
    </citation>
    <scope>NUCLEOTIDE SEQUENCE</scope>
    <source>
        <strain evidence="10">CHS0354</strain>
        <tissue evidence="10">Mantle</tissue>
    </source>
</reference>
<keyword evidence="11" id="KW-1185">Reference proteome</keyword>
<comment type="similarity">
    <text evidence="6 7">Belongs to the succinate/malate CoA ligase alpha subunit family.</text>
</comment>
<dbReference type="Gene3D" id="1.10.340.30">
    <property type="entry name" value="Hypothetical protein, domain 2"/>
    <property type="match status" value="1"/>
</dbReference>
<feature type="binding site" evidence="6">
    <location>
        <begin position="97"/>
        <end position="99"/>
    </location>
    <ligand>
        <name>CoA</name>
        <dbReference type="ChEBI" id="CHEBI:57287"/>
    </ligand>
</feature>
<dbReference type="GO" id="GO:0004776">
    <property type="term" value="F:succinate-CoA ligase (GDP-forming) activity"/>
    <property type="evidence" value="ECO:0007669"/>
    <property type="project" value="UniProtKB-EC"/>
</dbReference>
<dbReference type="HAMAP" id="MF_01988">
    <property type="entry name" value="Succ_CoA_alpha"/>
    <property type="match status" value="1"/>
</dbReference>
<keyword evidence="6" id="KW-0496">Mitochondrion</keyword>
<dbReference type="GO" id="GO:0006099">
    <property type="term" value="P:tricarboxylic acid cycle"/>
    <property type="evidence" value="ECO:0007669"/>
    <property type="project" value="UniProtKB-UniRule"/>
</dbReference>
<proteinExistence type="inferred from homology"/>
<dbReference type="Pfam" id="PF02629">
    <property type="entry name" value="CoA_binding"/>
    <property type="match status" value="1"/>
</dbReference>
<comment type="caution">
    <text evidence="10">The sequence shown here is derived from an EMBL/GenBank/DDBJ whole genome shotgun (WGS) entry which is preliminary data.</text>
</comment>
<dbReference type="InterPro" id="IPR017440">
    <property type="entry name" value="Cit_synth/succinyl-CoA_lig_AS"/>
</dbReference>
<evidence type="ECO:0000256" key="1">
    <source>
        <dbReference type="ARBA" id="ARBA00022532"/>
    </source>
</evidence>
<dbReference type="InterPro" id="IPR033847">
    <property type="entry name" value="Citrt_syn/SCS-alpha_CS"/>
</dbReference>
<comment type="function">
    <text evidence="6">Succinyl-CoA synthetase functions in the citric acid cycle (TCA), coupling the hydrolysis of succinyl-CoA to the synthesis of either ATP or GTP and thus represents the only step of substrate-level phosphorylation in the TCA. The alpha subunit of the enzyme binds the substrates coenzyme A and phosphate, while succinate binding and specificity for either ATP or GTP is provided by different beta subunits.</text>
</comment>
<feature type="domain" description="CoA-binding" evidence="9">
    <location>
        <begin position="4"/>
        <end position="101"/>
    </location>
</feature>
<dbReference type="FunFam" id="3.40.50.261:FF:000006">
    <property type="entry name" value="Succinate--CoA ligase [ADP-forming] subunit alpha"/>
    <property type="match status" value="1"/>
</dbReference>
<dbReference type="GO" id="GO:0004775">
    <property type="term" value="F:succinate-CoA ligase (ADP-forming) activity"/>
    <property type="evidence" value="ECO:0007669"/>
    <property type="project" value="UniProtKB-UniRule"/>
</dbReference>
<feature type="binding site" evidence="6">
    <location>
        <position position="44"/>
    </location>
    <ligand>
        <name>CoA</name>
        <dbReference type="ChEBI" id="CHEBI:57287"/>
    </ligand>
</feature>
<dbReference type="EC" id="6.2.1.4" evidence="6"/>
<dbReference type="Proteomes" id="UP001195483">
    <property type="component" value="Unassembled WGS sequence"/>
</dbReference>
<dbReference type="InterPro" id="IPR023170">
    <property type="entry name" value="HhH_base_excis_C"/>
</dbReference>
<dbReference type="SMART" id="SM00881">
    <property type="entry name" value="CoA_binding"/>
    <property type="match status" value="1"/>
</dbReference>
<dbReference type="Pfam" id="PF00549">
    <property type="entry name" value="Ligase_CoA"/>
    <property type="match status" value="1"/>
</dbReference>
<evidence type="ECO:0000256" key="7">
    <source>
        <dbReference type="RuleBase" id="RU000677"/>
    </source>
</evidence>
<dbReference type="Gene3D" id="3.40.50.720">
    <property type="entry name" value="NAD(P)-binding Rossmann-like Domain"/>
    <property type="match status" value="1"/>
</dbReference>
<dbReference type="GO" id="GO:0140097">
    <property type="term" value="F:catalytic activity, acting on DNA"/>
    <property type="evidence" value="ECO:0007669"/>
    <property type="project" value="UniProtKB-ARBA"/>
</dbReference>
<organism evidence="10 11">
    <name type="scientific">Potamilus streckersoni</name>
    <dbReference type="NCBI Taxonomy" id="2493646"/>
    <lineage>
        <taxon>Eukaryota</taxon>
        <taxon>Metazoa</taxon>
        <taxon>Spiralia</taxon>
        <taxon>Lophotrochozoa</taxon>
        <taxon>Mollusca</taxon>
        <taxon>Bivalvia</taxon>
        <taxon>Autobranchia</taxon>
        <taxon>Heteroconchia</taxon>
        <taxon>Palaeoheterodonta</taxon>
        <taxon>Unionida</taxon>
        <taxon>Unionoidea</taxon>
        <taxon>Unionidae</taxon>
        <taxon>Ambleminae</taxon>
        <taxon>Lampsilini</taxon>
        <taxon>Potamilus</taxon>
    </lineage>
</organism>
<dbReference type="EC" id="6.2.1.5" evidence="6"/>
<dbReference type="InterPro" id="IPR005810">
    <property type="entry name" value="CoA_lig_alpha"/>
</dbReference>
<evidence type="ECO:0000256" key="4">
    <source>
        <dbReference type="ARBA" id="ARBA00060367"/>
    </source>
</evidence>
<evidence type="ECO:0000259" key="8">
    <source>
        <dbReference type="SMART" id="SM00478"/>
    </source>
</evidence>